<keyword evidence="1" id="KW-0175">Coiled coil</keyword>
<sequence length="218" mass="24604">MAKDIALVLGYPKASTMNRLLDDDEKGVHNLYPSNKGQELSIINESGLYSSILKSRRPEAKRFKRWVTHEVLPSIRKNGGYIAGQENDSPEVIMAKALKMANTIIENKTKQLEVAKEEIREAQPKIDFFDDVTNADDAITIAEAAKVLDTGRNRLMSYLRAIEWVNPNNEPYQATINSGNMDVKLSEYYHPVQGLKKCITPLITGKGLTKLKRMRSMH</sequence>
<comment type="caution">
    <text evidence="3">The sequence shown here is derived from an EMBL/GenBank/DDBJ whole genome shotgun (WGS) entry which is preliminary data.</text>
</comment>
<dbReference type="Pfam" id="PF02498">
    <property type="entry name" value="Bro-N"/>
    <property type="match status" value="1"/>
</dbReference>
<dbReference type="EMBL" id="JAGSOY010000156">
    <property type="protein sequence ID" value="MBU2714123.1"/>
    <property type="molecule type" value="Genomic_DNA"/>
</dbReference>
<protein>
    <submittedName>
        <fullName evidence="3">Phage antirepressor KilAC domain-containing protein</fullName>
    </submittedName>
</protein>
<proteinExistence type="predicted"/>
<dbReference type="SMART" id="SM01040">
    <property type="entry name" value="Bro-N"/>
    <property type="match status" value="1"/>
</dbReference>
<evidence type="ECO:0000259" key="2">
    <source>
        <dbReference type="PROSITE" id="PS51750"/>
    </source>
</evidence>
<dbReference type="PANTHER" id="PTHR36180">
    <property type="entry name" value="DNA-BINDING PROTEIN-RELATED-RELATED"/>
    <property type="match status" value="1"/>
</dbReference>
<feature type="coiled-coil region" evidence="1">
    <location>
        <begin position="98"/>
        <end position="125"/>
    </location>
</feature>
<accession>A0ABS5ZJY7</accession>
<dbReference type="InterPro" id="IPR005039">
    <property type="entry name" value="Ant_C"/>
</dbReference>
<dbReference type="Proteomes" id="UP000690515">
    <property type="component" value="Unassembled WGS sequence"/>
</dbReference>
<keyword evidence="4" id="KW-1185">Reference proteome</keyword>
<gene>
    <name evidence="3" type="ORF">KCG35_24020</name>
</gene>
<dbReference type="PANTHER" id="PTHR36180:SF2">
    <property type="entry name" value="BRO FAMILY PROTEIN"/>
    <property type="match status" value="1"/>
</dbReference>
<evidence type="ECO:0000256" key="1">
    <source>
        <dbReference type="SAM" id="Coils"/>
    </source>
</evidence>
<name>A0ABS5ZJY7_9GAMM</name>
<dbReference type="Pfam" id="PF03374">
    <property type="entry name" value="ANT"/>
    <property type="match status" value="1"/>
</dbReference>
<feature type="domain" description="Bro-N" evidence="2">
    <location>
        <begin position="1"/>
        <end position="79"/>
    </location>
</feature>
<evidence type="ECO:0000313" key="3">
    <source>
        <dbReference type="EMBL" id="MBU2714123.1"/>
    </source>
</evidence>
<evidence type="ECO:0000313" key="4">
    <source>
        <dbReference type="Proteomes" id="UP000690515"/>
    </source>
</evidence>
<reference evidence="3 4" key="1">
    <citation type="submission" date="2021-04" db="EMBL/GenBank/DDBJ databases">
        <authorList>
            <person name="Pira H."/>
            <person name="Risdian C."/>
            <person name="Wink J."/>
        </authorList>
    </citation>
    <scope>NUCLEOTIDE SEQUENCE [LARGE SCALE GENOMIC DNA]</scope>
    <source>
        <strain evidence="3 4">WH53</strain>
    </source>
</reference>
<dbReference type="PROSITE" id="PS51750">
    <property type="entry name" value="BRO_N"/>
    <property type="match status" value="1"/>
</dbReference>
<organism evidence="3 4">
    <name type="scientific">Zooshikella harenae</name>
    <dbReference type="NCBI Taxonomy" id="2827238"/>
    <lineage>
        <taxon>Bacteria</taxon>
        <taxon>Pseudomonadati</taxon>
        <taxon>Pseudomonadota</taxon>
        <taxon>Gammaproteobacteria</taxon>
        <taxon>Oceanospirillales</taxon>
        <taxon>Zooshikellaceae</taxon>
        <taxon>Zooshikella</taxon>
    </lineage>
</organism>
<dbReference type="InterPro" id="IPR003497">
    <property type="entry name" value="BRO_N_domain"/>
</dbReference>